<feature type="domain" description="PB1" evidence="2">
    <location>
        <begin position="71"/>
        <end position="155"/>
    </location>
</feature>
<organism evidence="3 4">
    <name type="scientific">Linum tenue</name>
    <dbReference type="NCBI Taxonomy" id="586396"/>
    <lineage>
        <taxon>Eukaryota</taxon>
        <taxon>Viridiplantae</taxon>
        <taxon>Streptophyta</taxon>
        <taxon>Embryophyta</taxon>
        <taxon>Tracheophyta</taxon>
        <taxon>Spermatophyta</taxon>
        <taxon>Magnoliopsida</taxon>
        <taxon>eudicotyledons</taxon>
        <taxon>Gunneridae</taxon>
        <taxon>Pentapetalae</taxon>
        <taxon>rosids</taxon>
        <taxon>fabids</taxon>
        <taxon>Malpighiales</taxon>
        <taxon>Linaceae</taxon>
        <taxon>Linum</taxon>
    </lineage>
</organism>
<dbReference type="Proteomes" id="UP001154282">
    <property type="component" value="Unassembled WGS sequence"/>
</dbReference>
<dbReference type="Pfam" id="PF00564">
    <property type="entry name" value="PB1"/>
    <property type="match status" value="1"/>
</dbReference>
<proteinExistence type="predicted"/>
<comment type="caution">
    <text evidence="3">The sequence shown here is derived from an EMBL/GenBank/DDBJ whole genome shotgun (WGS) entry which is preliminary data.</text>
</comment>
<dbReference type="InterPro" id="IPR000270">
    <property type="entry name" value="PB1_dom"/>
</dbReference>
<dbReference type="SMART" id="SM00666">
    <property type="entry name" value="PB1"/>
    <property type="match status" value="1"/>
</dbReference>
<dbReference type="CDD" id="cd06410">
    <property type="entry name" value="PB1_UP2"/>
    <property type="match status" value="1"/>
</dbReference>
<dbReference type="Gene3D" id="3.10.20.90">
    <property type="entry name" value="Phosphatidylinositol 3-kinase Catalytic Subunit, Chain A, domain 1"/>
    <property type="match status" value="1"/>
</dbReference>
<protein>
    <recommendedName>
        <fullName evidence="2">PB1 domain-containing protein</fullName>
    </recommendedName>
</protein>
<dbReference type="EMBL" id="CAMGYJ010000007">
    <property type="protein sequence ID" value="CAI0451563.1"/>
    <property type="molecule type" value="Genomic_DNA"/>
</dbReference>
<sequence length="230" mass="24672">SNNAPKQILPFPPLLSSLFLSLSPLSSFLPLSLEASLPQKAMVVSESRKNGAAAETVKFLCSYGGKIAPRYGDGKLRYVGGLTRVLAVHRSVSAAELMVKLGEFCGQSVELRCQLPGGDLETLVLIKSDEELASLVEEYDRCCPGAKIRAVLSPPKSLKTVSPPPSSPPSSGDSSPLAPDYYYYRQSRCGCHTPPIGFRSGVRGNYSPRFAIGQRRIIPAAAGFGIRTRT</sequence>
<evidence type="ECO:0000259" key="2">
    <source>
        <dbReference type="SMART" id="SM00666"/>
    </source>
</evidence>
<name>A0AAV0MZB6_9ROSI</name>
<reference evidence="3" key="1">
    <citation type="submission" date="2022-08" db="EMBL/GenBank/DDBJ databases">
        <authorList>
            <person name="Gutierrez-Valencia J."/>
        </authorList>
    </citation>
    <scope>NUCLEOTIDE SEQUENCE</scope>
</reference>
<evidence type="ECO:0000313" key="4">
    <source>
        <dbReference type="Proteomes" id="UP001154282"/>
    </source>
</evidence>
<dbReference type="AlphaFoldDB" id="A0AAV0MZB6"/>
<evidence type="ECO:0000256" key="1">
    <source>
        <dbReference type="SAM" id="MobiDB-lite"/>
    </source>
</evidence>
<feature type="non-terminal residue" evidence="3">
    <location>
        <position position="1"/>
    </location>
</feature>
<gene>
    <name evidence="3" type="ORF">LITE_LOCUS30913</name>
</gene>
<keyword evidence="4" id="KW-1185">Reference proteome</keyword>
<dbReference type="PANTHER" id="PTHR31066:SF66">
    <property type="entry name" value="PB1 DOMAIN-CONTAINING PROTEIN"/>
    <property type="match status" value="1"/>
</dbReference>
<dbReference type="InterPro" id="IPR053198">
    <property type="entry name" value="Gynoecium_Dev_Regulator"/>
</dbReference>
<dbReference type="SUPFAM" id="SSF54277">
    <property type="entry name" value="CAD &amp; PB1 domains"/>
    <property type="match status" value="1"/>
</dbReference>
<dbReference type="PANTHER" id="PTHR31066">
    <property type="entry name" value="OS05G0427100 PROTEIN-RELATED"/>
    <property type="match status" value="1"/>
</dbReference>
<evidence type="ECO:0000313" key="3">
    <source>
        <dbReference type="EMBL" id="CAI0451563.1"/>
    </source>
</evidence>
<feature type="region of interest" description="Disordered" evidence="1">
    <location>
        <begin position="154"/>
        <end position="176"/>
    </location>
</feature>
<accession>A0AAV0MZB6</accession>